<protein>
    <recommendedName>
        <fullName evidence="5">HIT domain-containing protein</fullName>
    </recommendedName>
</protein>
<dbReference type="InterPro" id="IPR019808">
    <property type="entry name" value="Histidine_triad_CS"/>
</dbReference>
<evidence type="ECO:0000256" key="2">
    <source>
        <dbReference type="ARBA" id="ARBA00022801"/>
    </source>
</evidence>
<dbReference type="PROSITE" id="PS00892">
    <property type="entry name" value="HIT_1"/>
    <property type="match status" value="1"/>
</dbReference>
<evidence type="ECO:0000313" key="6">
    <source>
        <dbReference type="EMBL" id="THH20484.1"/>
    </source>
</evidence>
<organism evidence="6 7">
    <name type="scientific">Bondarzewia mesenterica</name>
    <dbReference type="NCBI Taxonomy" id="1095465"/>
    <lineage>
        <taxon>Eukaryota</taxon>
        <taxon>Fungi</taxon>
        <taxon>Dikarya</taxon>
        <taxon>Basidiomycota</taxon>
        <taxon>Agaricomycotina</taxon>
        <taxon>Agaricomycetes</taxon>
        <taxon>Russulales</taxon>
        <taxon>Bondarzewiaceae</taxon>
        <taxon>Bondarzewia</taxon>
    </lineage>
</organism>
<name>A0A4S4M5K3_9AGAM</name>
<reference evidence="6 7" key="1">
    <citation type="submission" date="2019-02" db="EMBL/GenBank/DDBJ databases">
        <title>Genome sequencing of the rare red list fungi Bondarzewia mesenterica.</title>
        <authorList>
            <person name="Buettner E."/>
            <person name="Kellner H."/>
        </authorList>
    </citation>
    <scope>NUCLEOTIDE SEQUENCE [LARGE SCALE GENOMIC DNA]</scope>
    <source>
        <strain evidence="6 7">DSM 108281</strain>
    </source>
</reference>
<dbReference type="InterPro" id="IPR036265">
    <property type="entry name" value="HIT-like_sf"/>
</dbReference>
<keyword evidence="2" id="KW-0378">Hydrolase</keyword>
<dbReference type="AlphaFoldDB" id="A0A4S4M5K3"/>
<dbReference type="SUPFAM" id="SSF54197">
    <property type="entry name" value="HIT-like"/>
    <property type="match status" value="1"/>
</dbReference>
<feature type="region of interest" description="Disordered" evidence="4">
    <location>
        <begin position="149"/>
        <end position="182"/>
    </location>
</feature>
<evidence type="ECO:0000256" key="4">
    <source>
        <dbReference type="SAM" id="MobiDB-lite"/>
    </source>
</evidence>
<dbReference type="Proteomes" id="UP000310158">
    <property type="component" value="Unassembled WGS sequence"/>
</dbReference>
<feature type="short sequence motif" description="Histidine triad motif" evidence="3">
    <location>
        <begin position="119"/>
        <end position="123"/>
    </location>
</feature>
<sequence length="204" mass="22945">MTPLLFSTIEVTRQVFYHTSLSYAIVNLKPIVPGRKLKCYWSSILVLTILQYCIPLLSKDVLVCPIRPAQRLADLDTAELTSLITSVQNIGQVIERVYGADGLTIACQDGKAAGQTIPHVHFHLLPRKHKGDRFSINKDDVYPALERAEGEQPQDIAASNVPGGQEPLRVDADEDRVPRSMEEMEKEAKWLRSFFEEQAQLMQS</sequence>
<evidence type="ECO:0000259" key="5">
    <source>
        <dbReference type="PROSITE" id="PS51084"/>
    </source>
</evidence>
<dbReference type="PANTHER" id="PTHR46243:SF1">
    <property type="entry name" value="BIS(5'-ADENOSYL)-TRIPHOSPHATASE"/>
    <property type="match status" value="1"/>
</dbReference>
<keyword evidence="1" id="KW-0547">Nucleotide-binding</keyword>
<gene>
    <name evidence="6" type="ORF">EW146_g860</name>
</gene>
<dbReference type="FunFam" id="3.30.428.10:FF:000011">
    <property type="entry name" value="Fragile histidine triad"/>
    <property type="match status" value="1"/>
</dbReference>
<dbReference type="EMBL" id="SGPL01000020">
    <property type="protein sequence ID" value="THH20484.1"/>
    <property type="molecule type" value="Genomic_DNA"/>
</dbReference>
<dbReference type="InterPro" id="IPR051884">
    <property type="entry name" value="Bis(5'-adenosyl)-TPase_reg"/>
</dbReference>
<dbReference type="Pfam" id="PF01230">
    <property type="entry name" value="HIT"/>
    <property type="match status" value="1"/>
</dbReference>
<dbReference type="InterPro" id="IPR011146">
    <property type="entry name" value="HIT-like"/>
</dbReference>
<evidence type="ECO:0000256" key="3">
    <source>
        <dbReference type="PROSITE-ProRule" id="PRU00464"/>
    </source>
</evidence>
<dbReference type="Gene3D" id="3.30.428.10">
    <property type="entry name" value="HIT-like"/>
    <property type="match status" value="1"/>
</dbReference>
<feature type="compositionally biased region" description="Basic and acidic residues" evidence="4">
    <location>
        <begin position="168"/>
        <end position="182"/>
    </location>
</feature>
<feature type="domain" description="HIT" evidence="5">
    <location>
        <begin position="55"/>
        <end position="135"/>
    </location>
</feature>
<dbReference type="PROSITE" id="PS51084">
    <property type="entry name" value="HIT_2"/>
    <property type="match status" value="1"/>
</dbReference>
<proteinExistence type="predicted"/>
<dbReference type="PANTHER" id="PTHR46243">
    <property type="entry name" value="BIS(5'-ADENOSYL)-TRIPHOSPHATASE"/>
    <property type="match status" value="1"/>
</dbReference>
<accession>A0A4S4M5K3</accession>
<dbReference type="GO" id="GO:0016787">
    <property type="term" value="F:hydrolase activity"/>
    <property type="evidence" value="ECO:0007669"/>
    <property type="project" value="UniProtKB-KW"/>
</dbReference>
<keyword evidence="7" id="KW-1185">Reference proteome</keyword>
<dbReference type="GO" id="GO:0000166">
    <property type="term" value="F:nucleotide binding"/>
    <property type="evidence" value="ECO:0007669"/>
    <property type="project" value="UniProtKB-KW"/>
</dbReference>
<evidence type="ECO:0000313" key="7">
    <source>
        <dbReference type="Proteomes" id="UP000310158"/>
    </source>
</evidence>
<comment type="caution">
    <text evidence="6">The sequence shown here is derived from an EMBL/GenBank/DDBJ whole genome shotgun (WGS) entry which is preliminary data.</text>
</comment>
<dbReference type="OrthoDB" id="680339at2759"/>
<evidence type="ECO:0000256" key="1">
    <source>
        <dbReference type="ARBA" id="ARBA00022741"/>
    </source>
</evidence>